<dbReference type="STRING" id="375760.SAMN04488073_2309"/>
<accession>A0A1I6H537</accession>
<gene>
    <name evidence="1" type="ORF">SAMN04488073_2309</name>
</gene>
<sequence length="108" mass="12077">MFEILNTGPLFDIDKRLIFKSGKWLVRTREIPELGPYYSRPEAIEALYRHVAICTGQLRTAEPGLAREFVRHNTAECRKSECTLCSALSAMTPGASQPPSDRLSSIGH</sequence>
<keyword evidence="2" id="KW-1185">Reference proteome</keyword>
<evidence type="ECO:0000313" key="2">
    <source>
        <dbReference type="Proteomes" id="UP000199290"/>
    </source>
</evidence>
<dbReference type="RefSeq" id="WP_091989836.1">
    <property type="nucleotide sequence ID" value="NZ_FOYV01000001.1"/>
</dbReference>
<dbReference type="Proteomes" id="UP000199290">
    <property type="component" value="Unassembled WGS sequence"/>
</dbReference>
<dbReference type="OrthoDB" id="6369952at2"/>
<name>A0A1I6H537_9GAMM</name>
<dbReference type="AlphaFoldDB" id="A0A1I6H537"/>
<protein>
    <submittedName>
        <fullName evidence="1">Uncharacterized protein</fullName>
    </submittedName>
</protein>
<organism evidence="1 2">
    <name type="scientific">Marinobacter gudaonensis</name>
    <dbReference type="NCBI Taxonomy" id="375760"/>
    <lineage>
        <taxon>Bacteria</taxon>
        <taxon>Pseudomonadati</taxon>
        <taxon>Pseudomonadota</taxon>
        <taxon>Gammaproteobacteria</taxon>
        <taxon>Pseudomonadales</taxon>
        <taxon>Marinobacteraceae</taxon>
        <taxon>Marinobacter</taxon>
    </lineage>
</organism>
<proteinExistence type="predicted"/>
<dbReference type="EMBL" id="FOYV01000001">
    <property type="protein sequence ID" value="SFR49530.1"/>
    <property type="molecule type" value="Genomic_DNA"/>
</dbReference>
<evidence type="ECO:0000313" key="1">
    <source>
        <dbReference type="EMBL" id="SFR49530.1"/>
    </source>
</evidence>
<reference evidence="2" key="1">
    <citation type="submission" date="2016-10" db="EMBL/GenBank/DDBJ databases">
        <authorList>
            <person name="Varghese N."/>
            <person name="Submissions S."/>
        </authorList>
    </citation>
    <scope>NUCLEOTIDE SEQUENCE [LARGE SCALE GENOMIC DNA]</scope>
    <source>
        <strain evidence="2">CGMCC 1.6294</strain>
    </source>
</reference>